<evidence type="ECO:0008006" key="4">
    <source>
        <dbReference type="Google" id="ProtNLM"/>
    </source>
</evidence>
<evidence type="ECO:0000256" key="1">
    <source>
        <dbReference type="SAM" id="Phobius"/>
    </source>
</evidence>
<proteinExistence type="predicted"/>
<keyword evidence="1" id="KW-0812">Transmembrane</keyword>
<feature type="transmembrane region" description="Helical" evidence="1">
    <location>
        <begin position="24"/>
        <end position="43"/>
    </location>
</feature>
<dbReference type="EMBL" id="LCEJ01000053">
    <property type="protein sequence ID" value="KKS69477.1"/>
    <property type="molecule type" value="Genomic_DNA"/>
</dbReference>
<gene>
    <name evidence="2" type="ORF">UV41_C0053G0003</name>
</gene>
<comment type="caution">
    <text evidence="2">The sequence shown here is derived from an EMBL/GenBank/DDBJ whole genome shotgun (WGS) entry which is preliminary data.</text>
</comment>
<evidence type="ECO:0000313" key="2">
    <source>
        <dbReference type="EMBL" id="KKS69477.1"/>
    </source>
</evidence>
<reference evidence="2 3" key="1">
    <citation type="journal article" date="2015" name="Nature">
        <title>rRNA introns, odd ribosomes, and small enigmatic genomes across a large radiation of phyla.</title>
        <authorList>
            <person name="Brown C.T."/>
            <person name="Hug L.A."/>
            <person name="Thomas B.C."/>
            <person name="Sharon I."/>
            <person name="Castelle C.J."/>
            <person name="Singh A."/>
            <person name="Wilkins M.J."/>
            <person name="Williams K.H."/>
            <person name="Banfield J.F."/>
        </authorList>
    </citation>
    <scope>NUCLEOTIDE SEQUENCE [LARGE SCALE GENOMIC DNA]</scope>
</reference>
<sequence>MAQYKVIQDIEAEDKLLGPLTLKGFIYAIIAVFCAFINFKLVTSTGLGPIRWLFVIVFLLPMLLFGVLASPLGRHQPTEVWLLARIRFLLKPRKRLWSQTGLLHLVIITAPKQIDKQRTKGLSETEVKSRLQTLASTLDSRGWAVKNLTVAPDLLDREAESDRLVAPTTLATTNPGIDIHPADDIMDEQNNPTAQYLAGLMQQADADRKVNVANRLSVAREAVQSAESGGAVKTDGKTVANPVTAIRRADTLELAQSGNDFSVATLSKLANRNGQFQQIGPGEGILTLH</sequence>
<protein>
    <recommendedName>
        <fullName evidence="4">PrgI family protein</fullName>
    </recommendedName>
</protein>
<dbReference type="Pfam" id="PF12666">
    <property type="entry name" value="PrgI"/>
    <property type="match status" value="1"/>
</dbReference>
<dbReference type="Proteomes" id="UP000034785">
    <property type="component" value="Unassembled WGS sequence"/>
</dbReference>
<evidence type="ECO:0000313" key="3">
    <source>
        <dbReference type="Proteomes" id="UP000034785"/>
    </source>
</evidence>
<name>A0A0G1B876_9BACT</name>
<dbReference type="AlphaFoldDB" id="A0A0G1B876"/>
<organism evidence="2 3">
    <name type="scientific">Candidatus Daviesbacteria bacterium GW2011_GWA2_42_7</name>
    <dbReference type="NCBI Taxonomy" id="1618425"/>
    <lineage>
        <taxon>Bacteria</taxon>
        <taxon>Candidatus Daviesiibacteriota</taxon>
    </lineage>
</organism>
<dbReference type="InterPro" id="IPR024414">
    <property type="entry name" value="Uncharacterised_PrgI"/>
</dbReference>
<accession>A0A0G1B876</accession>
<keyword evidence="1" id="KW-1133">Transmembrane helix</keyword>
<keyword evidence="1" id="KW-0472">Membrane</keyword>
<feature type="transmembrane region" description="Helical" evidence="1">
    <location>
        <begin position="50"/>
        <end position="69"/>
    </location>
</feature>